<keyword evidence="2" id="KW-1185">Reference proteome</keyword>
<organism evidence="1 2">
    <name type="scientific">Stenotrophomonas terrae</name>
    <dbReference type="NCBI Taxonomy" id="405446"/>
    <lineage>
        <taxon>Bacteria</taxon>
        <taxon>Pseudomonadati</taxon>
        <taxon>Pseudomonadota</taxon>
        <taxon>Gammaproteobacteria</taxon>
        <taxon>Lysobacterales</taxon>
        <taxon>Lysobacteraceae</taxon>
        <taxon>Stenotrophomonas</taxon>
    </lineage>
</organism>
<accession>A0A0R0CPE3</accession>
<reference evidence="1 2" key="1">
    <citation type="submission" date="2015-05" db="EMBL/GenBank/DDBJ databases">
        <title>Genome sequencing and analysis of members of genus Stenotrophomonas.</title>
        <authorList>
            <person name="Patil P.P."/>
            <person name="Midha S."/>
            <person name="Patil P.B."/>
        </authorList>
    </citation>
    <scope>NUCLEOTIDE SEQUENCE [LARGE SCALE GENOMIC DNA]</scope>
    <source>
        <strain evidence="1 2">DSM 18941</strain>
    </source>
</reference>
<dbReference type="Proteomes" id="UP000051863">
    <property type="component" value="Unassembled WGS sequence"/>
</dbReference>
<dbReference type="PATRIC" id="fig|405446.3.peg.3918"/>
<evidence type="ECO:0000313" key="2">
    <source>
        <dbReference type="Proteomes" id="UP000051863"/>
    </source>
</evidence>
<proteinExistence type="predicted"/>
<comment type="caution">
    <text evidence="1">The sequence shown here is derived from an EMBL/GenBank/DDBJ whole genome shotgun (WGS) entry which is preliminary data.</text>
</comment>
<dbReference type="EMBL" id="LDJJ01000009">
    <property type="protein sequence ID" value="KRG71387.1"/>
    <property type="molecule type" value="Genomic_DNA"/>
</dbReference>
<name>A0A0R0CPE3_9GAMM</name>
<sequence>MDELLYEISAKPQHRAYQLSSGTTEFATSLGGFYQAQDLATTGTEALAERLLRIELQTDAKYGHLNPTGTHIRKGSFLQYMYQENSRYHYLGVKVDHHAFIDEQDLRKRIGLGQTQKLFKACRVTFDVNGAPEETLVFDTNTRPSVYWWRDFWELKELRSDRHNTETAIRGVIKCLNAIKKTAPTDYTHLRNAAITAFKQAGALDFTVFVDGIFTNYQPVEQSLAQSLPKVVEKIRQLPTTSKFDVQFTLVPEAVPFRRMNVAVSEEISLSYNEDVANLDDKIWSSKTRDGRDVVVIRATEAADRFKFKPWT</sequence>
<gene>
    <name evidence="1" type="ORF">ABB27_03860</name>
</gene>
<dbReference type="AlphaFoldDB" id="A0A0R0CPE3"/>
<protein>
    <submittedName>
        <fullName evidence="1">Uncharacterized protein</fullName>
    </submittedName>
</protein>
<evidence type="ECO:0000313" key="1">
    <source>
        <dbReference type="EMBL" id="KRG71387.1"/>
    </source>
</evidence>